<dbReference type="GO" id="GO:0005737">
    <property type="term" value="C:cytoplasm"/>
    <property type="evidence" value="ECO:0007669"/>
    <property type="project" value="UniProtKB-SubCell"/>
</dbReference>
<evidence type="ECO:0000256" key="1">
    <source>
        <dbReference type="ARBA" id="ARBA00004496"/>
    </source>
</evidence>
<dbReference type="GO" id="GO:0032259">
    <property type="term" value="P:methylation"/>
    <property type="evidence" value="ECO:0007669"/>
    <property type="project" value="UniProtKB-KW"/>
</dbReference>
<protein>
    <recommendedName>
        <fullName evidence="4">Protein-L-isoaspartate O-methyltransferase</fullName>
        <ecNumber evidence="3">2.1.1.77</ecNumber>
    </recommendedName>
    <alternativeName>
        <fullName evidence="11">L-isoaspartyl protein carboxyl methyltransferase</fullName>
    </alternativeName>
    <alternativeName>
        <fullName evidence="9">Protein L-isoaspartyl methyltransferase</fullName>
    </alternativeName>
    <alternativeName>
        <fullName evidence="10">Protein-beta-aspartate methyltransferase</fullName>
    </alternativeName>
</protein>
<organism evidence="12 13">
    <name type="scientific">Labedaea rhizosphaerae</name>
    <dbReference type="NCBI Taxonomy" id="598644"/>
    <lineage>
        <taxon>Bacteria</taxon>
        <taxon>Bacillati</taxon>
        <taxon>Actinomycetota</taxon>
        <taxon>Actinomycetes</taxon>
        <taxon>Pseudonocardiales</taxon>
        <taxon>Pseudonocardiaceae</taxon>
        <taxon>Labedaea</taxon>
    </lineage>
</organism>
<keyword evidence="13" id="KW-1185">Reference proteome</keyword>
<evidence type="ECO:0000256" key="6">
    <source>
        <dbReference type="ARBA" id="ARBA00022603"/>
    </source>
</evidence>
<evidence type="ECO:0000256" key="8">
    <source>
        <dbReference type="ARBA" id="ARBA00022691"/>
    </source>
</evidence>
<reference evidence="12 13" key="1">
    <citation type="submission" date="2019-03" db="EMBL/GenBank/DDBJ databases">
        <title>Genomic Encyclopedia of Type Strains, Phase IV (KMG-IV): sequencing the most valuable type-strain genomes for metagenomic binning, comparative biology and taxonomic classification.</title>
        <authorList>
            <person name="Goeker M."/>
        </authorList>
    </citation>
    <scope>NUCLEOTIDE SEQUENCE [LARGE SCALE GENOMIC DNA]</scope>
    <source>
        <strain evidence="12 13">DSM 45361</strain>
    </source>
</reference>
<evidence type="ECO:0000256" key="7">
    <source>
        <dbReference type="ARBA" id="ARBA00022679"/>
    </source>
</evidence>
<evidence type="ECO:0000256" key="10">
    <source>
        <dbReference type="ARBA" id="ARBA00031323"/>
    </source>
</evidence>
<evidence type="ECO:0000256" key="11">
    <source>
        <dbReference type="ARBA" id="ARBA00031350"/>
    </source>
</evidence>
<dbReference type="Gene3D" id="3.40.50.150">
    <property type="entry name" value="Vaccinia Virus protein VP39"/>
    <property type="match status" value="1"/>
</dbReference>
<sequence length="359" mass="39116">MRTLRRDGALTDPRWITAFLDVPRHVFLPRWFEPEGGKWRAVDDTEPGWLDEVYSDRVLVTQLDNDPESWERAHQLGVVPGAPTSSSSQPGIMAVMLEALQVRDGDRTLEIGTGTGYNAALLCHRLGDPLVSTVDVDASIVAEARAKLDLAGYRPTCVAADGADGLAERAPFDRVLATCSVARIPPPWLAQTTPGGLVVTTLNRPIGAGLVRVTAGEGATGTGRVLAQDGRFMPLRAQQWADEAPADRTGVRRPTAISATEALQVGRPFEFFAGLALSGVRPMTLRGHIVLLHPDGSFAVPGESTVFEGGPRKLWSLVEQAYEQWLDLDRPTRDRFGITVDGDDQYLWLDSPRGPRWPL</sequence>
<evidence type="ECO:0000256" key="4">
    <source>
        <dbReference type="ARBA" id="ARBA00013346"/>
    </source>
</evidence>
<dbReference type="Proteomes" id="UP000295444">
    <property type="component" value="Unassembled WGS sequence"/>
</dbReference>
<dbReference type="GO" id="GO:0004719">
    <property type="term" value="F:protein-L-isoaspartate (D-aspartate) O-methyltransferase activity"/>
    <property type="evidence" value="ECO:0007669"/>
    <property type="project" value="UniProtKB-EC"/>
</dbReference>
<dbReference type="EMBL" id="SNXZ01000001">
    <property type="protein sequence ID" value="TDQ05556.1"/>
    <property type="molecule type" value="Genomic_DNA"/>
</dbReference>
<proteinExistence type="inferred from homology"/>
<evidence type="ECO:0000313" key="13">
    <source>
        <dbReference type="Proteomes" id="UP000295444"/>
    </source>
</evidence>
<accession>A0A4R6SM29</accession>
<comment type="subcellular location">
    <subcellularLocation>
        <location evidence="1">Cytoplasm</location>
    </subcellularLocation>
</comment>
<dbReference type="PANTHER" id="PTHR11579">
    <property type="entry name" value="PROTEIN-L-ISOASPARTATE O-METHYLTRANSFERASE"/>
    <property type="match status" value="1"/>
</dbReference>
<evidence type="ECO:0000256" key="2">
    <source>
        <dbReference type="ARBA" id="ARBA00005369"/>
    </source>
</evidence>
<evidence type="ECO:0000256" key="9">
    <source>
        <dbReference type="ARBA" id="ARBA00030757"/>
    </source>
</evidence>
<dbReference type="CDD" id="cd02440">
    <property type="entry name" value="AdoMet_MTases"/>
    <property type="match status" value="1"/>
</dbReference>
<evidence type="ECO:0000256" key="3">
    <source>
        <dbReference type="ARBA" id="ARBA00011890"/>
    </source>
</evidence>
<comment type="caution">
    <text evidence="12">The sequence shown here is derived from an EMBL/GenBank/DDBJ whole genome shotgun (WGS) entry which is preliminary data.</text>
</comment>
<dbReference type="SUPFAM" id="SSF53335">
    <property type="entry name" value="S-adenosyl-L-methionine-dependent methyltransferases"/>
    <property type="match status" value="1"/>
</dbReference>
<keyword evidence="5" id="KW-0963">Cytoplasm</keyword>
<keyword evidence="7 12" id="KW-0808">Transferase</keyword>
<dbReference type="EC" id="2.1.1.77" evidence="3"/>
<gene>
    <name evidence="12" type="ORF">EV186_1011530</name>
</gene>
<dbReference type="Pfam" id="PF01135">
    <property type="entry name" value="PCMT"/>
    <property type="match status" value="1"/>
</dbReference>
<dbReference type="AlphaFoldDB" id="A0A4R6SM29"/>
<evidence type="ECO:0000256" key="5">
    <source>
        <dbReference type="ARBA" id="ARBA00022490"/>
    </source>
</evidence>
<dbReference type="InterPro" id="IPR000682">
    <property type="entry name" value="PCMT"/>
</dbReference>
<dbReference type="InterPro" id="IPR029063">
    <property type="entry name" value="SAM-dependent_MTases_sf"/>
</dbReference>
<keyword evidence="8" id="KW-0949">S-adenosyl-L-methionine</keyword>
<comment type="similarity">
    <text evidence="2">Belongs to the methyltransferase superfamily. L-isoaspartyl/D-aspartyl protein methyltransferase family.</text>
</comment>
<evidence type="ECO:0000313" key="12">
    <source>
        <dbReference type="EMBL" id="TDQ05556.1"/>
    </source>
</evidence>
<dbReference type="PANTHER" id="PTHR11579:SF0">
    <property type="entry name" value="PROTEIN-L-ISOASPARTATE(D-ASPARTATE) O-METHYLTRANSFERASE"/>
    <property type="match status" value="1"/>
</dbReference>
<keyword evidence="6 12" id="KW-0489">Methyltransferase</keyword>
<name>A0A4R6SM29_LABRH</name>